<protein>
    <submittedName>
        <fullName evidence="1">Uncharacterized protein</fullName>
    </submittedName>
</protein>
<keyword evidence="2" id="KW-1185">Reference proteome</keyword>
<gene>
    <name evidence="1" type="ORF">CEP54_006987</name>
</gene>
<evidence type="ECO:0000313" key="1">
    <source>
        <dbReference type="EMBL" id="RSL60038.1"/>
    </source>
</evidence>
<evidence type="ECO:0000313" key="2">
    <source>
        <dbReference type="Proteomes" id="UP000288168"/>
    </source>
</evidence>
<dbReference type="EMBL" id="NKCI01000061">
    <property type="protein sequence ID" value="RSL60038.1"/>
    <property type="molecule type" value="Genomic_DNA"/>
</dbReference>
<reference evidence="1 2" key="1">
    <citation type="submission" date="2017-06" db="EMBL/GenBank/DDBJ databases">
        <title>Comparative genomic analysis of Ambrosia Fusariam Clade fungi.</title>
        <authorList>
            <person name="Stajich J.E."/>
            <person name="Carrillo J."/>
            <person name="Kijimoto T."/>
            <person name="Eskalen A."/>
            <person name="O'Donnell K."/>
            <person name="Kasson M."/>
        </authorList>
    </citation>
    <scope>NUCLEOTIDE SEQUENCE [LARGE SCALE GENOMIC DNA]</scope>
    <source>
        <strain evidence="1 2">NRRL62584</strain>
    </source>
</reference>
<name>A0A428Q442_9HYPO</name>
<dbReference type="Proteomes" id="UP000288168">
    <property type="component" value="Unassembled WGS sequence"/>
</dbReference>
<organism evidence="1 2">
    <name type="scientific">Fusarium duplospermum</name>
    <dbReference type="NCBI Taxonomy" id="1325734"/>
    <lineage>
        <taxon>Eukaryota</taxon>
        <taxon>Fungi</taxon>
        <taxon>Dikarya</taxon>
        <taxon>Ascomycota</taxon>
        <taxon>Pezizomycotina</taxon>
        <taxon>Sordariomycetes</taxon>
        <taxon>Hypocreomycetidae</taxon>
        <taxon>Hypocreales</taxon>
        <taxon>Nectriaceae</taxon>
        <taxon>Fusarium</taxon>
        <taxon>Fusarium solani species complex</taxon>
    </lineage>
</organism>
<accession>A0A428Q442</accession>
<dbReference type="AlphaFoldDB" id="A0A428Q442"/>
<comment type="caution">
    <text evidence="1">The sequence shown here is derived from an EMBL/GenBank/DDBJ whole genome shotgun (WGS) entry which is preliminary data.</text>
</comment>
<proteinExistence type="predicted"/>
<sequence>MLDMQIHAWDIRPIPSDHFQGHSLDCRTPGCNPPSPELRCLAYHAPVLTLVLMLSGWHGRLGMILKQMGYPNRQLRSNSLNDMLRIVQQRHLRVESPQAICGNSCSRGRRQHVQIPQRPTGAGSATVKIEGVDVSRHVAPPDNVQACQVDE</sequence>